<evidence type="ECO:0000256" key="3">
    <source>
        <dbReference type="ARBA" id="ARBA00022781"/>
    </source>
</evidence>
<dbReference type="Proteomes" id="UP000218542">
    <property type="component" value="Unassembled WGS sequence"/>
</dbReference>
<keyword evidence="5 7" id="KW-0472">Membrane</keyword>
<reference evidence="10" key="1">
    <citation type="journal article" date="2017" name="Environ. Microbiol. Rep.">
        <title>Genetic Diversity of Marine Anaerobic Ammonium-Oxidizing Bacteria as Revealed by Genomic and Proteomic Analyses of 'Candidatus Scalindua japonica'.</title>
        <authorList>
            <person name="Oshiki M."/>
            <person name="Mizuto K."/>
            <person name="Kimura Z."/>
            <person name="Kindaichi T."/>
            <person name="Satoh H."/>
            <person name="Okabe S."/>
        </authorList>
    </citation>
    <scope>NUCLEOTIDE SEQUENCE [LARGE SCALE GENOMIC DNA]</scope>
    <source>
        <strain evidence="10">husup-a2</strain>
    </source>
</reference>
<evidence type="ECO:0000313" key="9">
    <source>
        <dbReference type="EMBL" id="GAX61966.1"/>
    </source>
</evidence>
<dbReference type="InterPro" id="IPR026015">
    <property type="entry name" value="ATP_synth_OSCP/delta_N_sf"/>
</dbReference>
<keyword evidence="7" id="KW-1003">Cell membrane</keyword>
<dbReference type="RefSeq" id="WP_096895340.1">
    <property type="nucleotide sequence ID" value="NZ_BAOS01000028.1"/>
</dbReference>
<comment type="function">
    <text evidence="7">This protein is part of the stalk that links CF(0) to CF(1). It either transmits conformational changes from CF(0) to CF(1) or is implicated in proton conduction.</text>
</comment>
<keyword evidence="6 7" id="KW-0066">ATP synthesis</keyword>
<keyword evidence="8" id="KW-0175">Coiled coil</keyword>
<keyword evidence="3 7" id="KW-0375">Hydrogen ion transport</keyword>
<keyword evidence="7" id="KW-0139">CF(1)</keyword>
<dbReference type="GO" id="GO:0046933">
    <property type="term" value="F:proton-transporting ATP synthase activity, rotational mechanism"/>
    <property type="evidence" value="ECO:0007669"/>
    <property type="project" value="UniProtKB-UniRule"/>
</dbReference>
<dbReference type="HAMAP" id="MF_01416">
    <property type="entry name" value="ATP_synth_delta_bact"/>
    <property type="match status" value="1"/>
</dbReference>
<dbReference type="PRINTS" id="PR00125">
    <property type="entry name" value="ATPASEDELTA"/>
</dbReference>
<dbReference type="Pfam" id="PF00213">
    <property type="entry name" value="OSCP"/>
    <property type="match status" value="1"/>
</dbReference>
<evidence type="ECO:0000256" key="7">
    <source>
        <dbReference type="HAMAP-Rule" id="MF_01416"/>
    </source>
</evidence>
<evidence type="ECO:0000256" key="6">
    <source>
        <dbReference type="ARBA" id="ARBA00023310"/>
    </source>
</evidence>
<keyword evidence="2 7" id="KW-0813">Transport</keyword>
<feature type="coiled-coil region" evidence="8">
    <location>
        <begin position="117"/>
        <end position="144"/>
    </location>
</feature>
<evidence type="ECO:0000256" key="8">
    <source>
        <dbReference type="SAM" id="Coils"/>
    </source>
</evidence>
<dbReference type="NCBIfam" id="TIGR01145">
    <property type="entry name" value="ATP_synt_delta"/>
    <property type="match status" value="1"/>
</dbReference>
<keyword evidence="4 7" id="KW-0406">Ion transport</keyword>
<name>A0A286U1H4_9BACT</name>
<comment type="function">
    <text evidence="7">F(1)F(0) ATP synthase produces ATP from ADP in the presence of a proton or sodium gradient. F-type ATPases consist of two structural domains, F(1) containing the extramembraneous catalytic core and F(0) containing the membrane proton channel, linked together by a central stalk and a peripheral stalk. During catalysis, ATP synthesis in the catalytic domain of F(1) is coupled via a rotary mechanism of the central stalk subunits to proton translocation.</text>
</comment>
<dbReference type="SUPFAM" id="SSF47928">
    <property type="entry name" value="N-terminal domain of the delta subunit of the F1F0-ATP synthase"/>
    <property type="match status" value="1"/>
</dbReference>
<dbReference type="InterPro" id="IPR000711">
    <property type="entry name" value="ATPase_OSCP/dsu"/>
</dbReference>
<evidence type="ECO:0000256" key="2">
    <source>
        <dbReference type="ARBA" id="ARBA00022448"/>
    </source>
</evidence>
<keyword evidence="10" id="KW-1185">Reference proteome</keyword>
<dbReference type="PROSITE" id="PS00389">
    <property type="entry name" value="ATPASE_DELTA"/>
    <property type="match status" value="1"/>
</dbReference>
<evidence type="ECO:0000256" key="1">
    <source>
        <dbReference type="ARBA" id="ARBA00004370"/>
    </source>
</evidence>
<gene>
    <name evidence="7" type="primary">atpH</name>
    <name evidence="9" type="ORF">SCALIN_C28_0168</name>
</gene>
<proteinExistence type="inferred from homology"/>
<comment type="similarity">
    <text evidence="7">Belongs to the ATPase delta chain family.</text>
</comment>
<accession>A0A286U1H4</accession>
<dbReference type="AlphaFoldDB" id="A0A286U1H4"/>
<sequence>MIENSLIEGYSLALYEVAVKHGDTGDIEKDLDGIKQLLSSSKEFRDILYHPAITKTDKKGIVDKVLVSQCSSKWVKNLLSVLIDKRRERMLDFLPDVYKGVAGKIRGIVPVIVQTAIPLTEDRLAKLKKNLEKLTKKKVLIETEVNKDIIGGMIVRIENNIIDGSVTNHLKNLKKSLLKTAFA</sequence>
<dbReference type="PANTHER" id="PTHR11910">
    <property type="entry name" value="ATP SYNTHASE DELTA CHAIN"/>
    <property type="match status" value="1"/>
</dbReference>
<evidence type="ECO:0000256" key="5">
    <source>
        <dbReference type="ARBA" id="ARBA00023136"/>
    </source>
</evidence>
<dbReference type="OrthoDB" id="9802471at2"/>
<comment type="subcellular location">
    <subcellularLocation>
        <location evidence="7">Cell membrane</location>
        <topology evidence="7">Peripheral membrane protein</topology>
    </subcellularLocation>
    <subcellularLocation>
        <location evidence="1">Membrane</location>
    </subcellularLocation>
</comment>
<dbReference type="GO" id="GO:0045259">
    <property type="term" value="C:proton-transporting ATP synthase complex"/>
    <property type="evidence" value="ECO:0007669"/>
    <property type="project" value="UniProtKB-KW"/>
</dbReference>
<evidence type="ECO:0000313" key="10">
    <source>
        <dbReference type="Proteomes" id="UP000218542"/>
    </source>
</evidence>
<dbReference type="Gene3D" id="1.10.520.20">
    <property type="entry name" value="N-terminal domain of the delta subunit of the F1F0-ATP synthase"/>
    <property type="match status" value="1"/>
</dbReference>
<organism evidence="9 10">
    <name type="scientific">Candidatus Scalindua japonica</name>
    <dbReference type="NCBI Taxonomy" id="1284222"/>
    <lineage>
        <taxon>Bacteria</taxon>
        <taxon>Pseudomonadati</taxon>
        <taxon>Planctomycetota</taxon>
        <taxon>Candidatus Brocadiia</taxon>
        <taxon>Candidatus Brocadiales</taxon>
        <taxon>Candidatus Scalinduaceae</taxon>
        <taxon>Candidatus Scalindua</taxon>
    </lineage>
</organism>
<dbReference type="GO" id="GO:0005886">
    <property type="term" value="C:plasma membrane"/>
    <property type="evidence" value="ECO:0007669"/>
    <property type="project" value="UniProtKB-SubCell"/>
</dbReference>
<dbReference type="InterPro" id="IPR020781">
    <property type="entry name" value="ATPase_OSCP/d_CS"/>
</dbReference>
<comment type="caution">
    <text evidence="9">The sequence shown here is derived from an EMBL/GenBank/DDBJ whole genome shotgun (WGS) entry which is preliminary data.</text>
</comment>
<evidence type="ECO:0000256" key="4">
    <source>
        <dbReference type="ARBA" id="ARBA00023065"/>
    </source>
</evidence>
<protein>
    <recommendedName>
        <fullName evidence="7">ATP synthase subunit delta</fullName>
    </recommendedName>
    <alternativeName>
        <fullName evidence="7">ATP synthase F(1) sector subunit delta</fullName>
    </alternativeName>
    <alternativeName>
        <fullName evidence="7">F-type ATPase subunit delta</fullName>
        <shortName evidence="7">F-ATPase subunit delta</shortName>
    </alternativeName>
</protein>
<dbReference type="EMBL" id="BAOS01000028">
    <property type="protein sequence ID" value="GAX61966.1"/>
    <property type="molecule type" value="Genomic_DNA"/>
</dbReference>